<comment type="caution">
    <text evidence="11">The sequence shown here is derived from an EMBL/GenBank/DDBJ whole genome shotgun (WGS) entry which is preliminary data.</text>
</comment>
<dbReference type="InterPro" id="IPR007387">
    <property type="entry name" value="TRAP_DctQ"/>
</dbReference>
<evidence type="ECO:0000256" key="5">
    <source>
        <dbReference type="ARBA" id="ARBA00022692"/>
    </source>
</evidence>
<accession>A0A2M8J2U1</accession>
<keyword evidence="5 9" id="KW-0812">Transmembrane</keyword>
<dbReference type="PANTHER" id="PTHR35011:SF2">
    <property type="entry name" value="2,3-DIKETO-L-GULONATE TRAP TRANSPORTER SMALL PERMEASE PROTEIN YIAM"/>
    <property type="match status" value="1"/>
</dbReference>
<dbReference type="OrthoDB" id="4964541at2"/>
<dbReference type="GO" id="GO:0022857">
    <property type="term" value="F:transmembrane transporter activity"/>
    <property type="evidence" value="ECO:0007669"/>
    <property type="project" value="UniProtKB-UniRule"/>
</dbReference>
<dbReference type="EMBL" id="PGTB01000022">
    <property type="protein sequence ID" value="PJE37101.1"/>
    <property type="molecule type" value="Genomic_DNA"/>
</dbReference>
<comment type="subunit">
    <text evidence="9">The complex comprises the extracytoplasmic solute receptor protein and the two transmembrane proteins.</text>
</comment>
<feature type="transmembrane region" description="Helical" evidence="9">
    <location>
        <begin position="140"/>
        <end position="159"/>
    </location>
</feature>
<evidence type="ECO:0000256" key="1">
    <source>
        <dbReference type="ARBA" id="ARBA00004429"/>
    </source>
</evidence>
<keyword evidence="6 9" id="KW-1133">Transmembrane helix</keyword>
<keyword evidence="3" id="KW-1003">Cell membrane</keyword>
<evidence type="ECO:0000256" key="8">
    <source>
        <dbReference type="ARBA" id="ARBA00038436"/>
    </source>
</evidence>
<dbReference type="PANTHER" id="PTHR35011">
    <property type="entry name" value="2,3-DIKETO-L-GULONATE TRAP TRANSPORTER SMALL PERMEASE PROTEIN YIAM"/>
    <property type="match status" value="1"/>
</dbReference>
<proteinExistence type="inferred from homology"/>
<evidence type="ECO:0000256" key="9">
    <source>
        <dbReference type="RuleBase" id="RU369079"/>
    </source>
</evidence>
<evidence type="ECO:0000256" key="4">
    <source>
        <dbReference type="ARBA" id="ARBA00022519"/>
    </source>
</evidence>
<dbReference type="Proteomes" id="UP000231553">
    <property type="component" value="Unassembled WGS sequence"/>
</dbReference>
<evidence type="ECO:0000256" key="3">
    <source>
        <dbReference type="ARBA" id="ARBA00022475"/>
    </source>
</evidence>
<evidence type="ECO:0000256" key="7">
    <source>
        <dbReference type="ARBA" id="ARBA00023136"/>
    </source>
</evidence>
<protein>
    <recommendedName>
        <fullName evidence="9">TRAP transporter small permease protein</fullName>
    </recommendedName>
</protein>
<dbReference type="GO" id="GO:0005886">
    <property type="term" value="C:plasma membrane"/>
    <property type="evidence" value="ECO:0007669"/>
    <property type="project" value="UniProtKB-SubCell"/>
</dbReference>
<evidence type="ECO:0000256" key="6">
    <source>
        <dbReference type="ARBA" id="ARBA00022989"/>
    </source>
</evidence>
<evidence type="ECO:0000313" key="11">
    <source>
        <dbReference type="EMBL" id="PJE37101.1"/>
    </source>
</evidence>
<dbReference type="GO" id="GO:0015740">
    <property type="term" value="P:C4-dicarboxylate transport"/>
    <property type="evidence" value="ECO:0007669"/>
    <property type="project" value="TreeGrafter"/>
</dbReference>
<name>A0A2M8J2U1_9RHOB</name>
<comment type="subcellular location">
    <subcellularLocation>
        <location evidence="1 9">Cell inner membrane</location>
        <topology evidence="1 9">Multi-pass membrane protein</topology>
    </subcellularLocation>
</comment>
<feature type="transmembrane region" description="Helical" evidence="9">
    <location>
        <begin position="26"/>
        <end position="47"/>
    </location>
</feature>
<feature type="transmembrane region" description="Helical" evidence="9">
    <location>
        <begin position="100"/>
        <end position="120"/>
    </location>
</feature>
<keyword evidence="7 9" id="KW-0472">Membrane</keyword>
<evidence type="ECO:0000313" key="12">
    <source>
        <dbReference type="Proteomes" id="UP000231553"/>
    </source>
</evidence>
<comment type="function">
    <text evidence="9">Part of the tripartite ATP-independent periplasmic (TRAP) transport system.</text>
</comment>
<sequence length="172" mass="19097">MRSSGEAAALSAASRQHERSAMLSKIFNLLAAFLVAAIATTMSLQVFQRFVMNQSLPWPDELVGNLLVALAMVGGTLAMRDGAHIRVRVLWYTLPQPWVNIVRVTADVLSIAFLLLVAWVSWPNVVRMWRVDLTTLDVPVGLFVATVPVCFVCMAYYVIRRSVLTGPKHLED</sequence>
<feature type="domain" description="Tripartite ATP-independent periplasmic transporters DctQ component" evidence="10">
    <location>
        <begin position="40"/>
        <end position="162"/>
    </location>
</feature>
<evidence type="ECO:0000256" key="2">
    <source>
        <dbReference type="ARBA" id="ARBA00022448"/>
    </source>
</evidence>
<evidence type="ECO:0000259" key="10">
    <source>
        <dbReference type="Pfam" id="PF04290"/>
    </source>
</evidence>
<dbReference type="AlphaFoldDB" id="A0A2M8J2U1"/>
<feature type="transmembrane region" description="Helical" evidence="9">
    <location>
        <begin position="62"/>
        <end position="79"/>
    </location>
</feature>
<keyword evidence="4 9" id="KW-0997">Cell inner membrane</keyword>
<gene>
    <name evidence="11" type="ORF">CVM52_08700</name>
</gene>
<comment type="similarity">
    <text evidence="8 9">Belongs to the TRAP transporter small permease family.</text>
</comment>
<keyword evidence="12" id="KW-1185">Reference proteome</keyword>
<dbReference type="Pfam" id="PF04290">
    <property type="entry name" value="DctQ"/>
    <property type="match status" value="1"/>
</dbReference>
<organism evidence="11 12">
    <name type="scientific">Pseudooceanicola lipolyticus</name>
    <dbReference type="NCBI Taxonomy" id="2029104"/>
    <lineage>
        <taxon>Bacteria</taxon>
        <taxon>Pseudomonadati</taxon>
        <taxon>Pseudomonadota</taxon>
        <taxon>Alphaproteobacteria</taxon>
        <taxon>Rhodobacterales</taxon>
        <taxon>Paracoccaceae</taxon>
        <taxon>Pseudooceanicola</taxon>
    </lineage>
</organism>
<reference evidence="11 12" key="1">
    <citation type="journal article" date="2018" name="Int. J. Syst. Evol. Microbiol.">
        <title>Pseudooceanicola lipolyticus sp. nov., a marine alphaproteobacterium, reclassification of Oceanicola flagellatus as Pseudooceanicola flagellatus comb. nov. and emended description of the genus Pseudooceanicola.</title>
        <authorList>
            <person name="Huang M.-M."/>
            <person name="Guo L.-L."/>
            <person name="Wu Y.-H."/>
            <person name="Lai Q.-L."/>
            <person name="Shao Z.-Z."/>
            <person name="Wang C.-S."/>
            <person name="Wu M."/>
            <person name="Xu X.-W."/>
        </authorList>
    </citation>
    <scope>NUCLEOTIDE SEQUENCE [LARGE SCALE GENOMIC DNA]</scope>
    <source>
        <strain evidence="11 12">157</strain>
    </source>
</reference>
<dbReference type="InterPro" id="IPR055348">
    <property type="entry name" value="DctQ"/>
</dbReference>
<keyword evidence="2 9" id="KW-0813">Transport</keyword>